<comment type="caution">
    <text evidence="7">The sequence shown here is derived from an EMBL/GenBank/DDBJ whole genome shotgun (WGS) entry which is preliminary data.</text>
</comment>
<accession>A0A2G4YWP1</accession>
<dbReference type="SUPFAM" id="SSF55729">
    <property type="entry name" value="Acyl-CoA N-acyltransferases (Nat)"/>
    <property type="match status" value="1"/>
</dbReference>
<evidence type="ECO:0000313" key="8">
    <source>
        <dbReference type="Proteomes" id="UP000229730"/>
    </source>
</evidence>
<dbReference type="PANTHER" id="PTHR36449">
    <property type="entry name" value="ACETYLTRANSFERASE-RELATED"/>
    <property type="match status" value="1"/>
</dbReference>
<keyword evidence="3 7" id="KW-0808">Transferase</keyword>
<dbReference type="Proteomes" id="UP000229730">
    <property type="component" value="Unassembled WGS sequence"/>
</dbReference>
<dbReference type="GO" id="GO:0016747">
    <property type="term" value="F:acyltransferase activity, transferring groups other than amino-acyl groups"/>
    <property type="evidence" value="ECO:0007669"/>
    <property type="project" value="InterPro"/>
</dbReference>
<keyword evidence="1" id="KW-0678">Repressor</keyword>
<evidence type="ECO:0000259" key="6">
    <source>
        <dbReference type="Pfam" id="PF13508"/>
    </source>
</evidence>
<protein>
    <submittedName>
        <fullName evidence="7">GNAT family N-acetyltransferase</fullName>
    </submittedName>
</protein>
<evidence type="ECO:0000256" key="1">
    <source>
        <dbReference type="ARBA" id="ARBA00022491"/>
    </source>
</evidence>
<keyword evidence="4" id="KW-0012">Acyltransferase</keyword>
<dbReference type="Pfam" id="PF13508">
    <property type="entry name" value="Acetyltransf_7"/>
    <property type="match status" value="1"/>
</dbReference>
<sequence>MTADHETALFDCGHDTLNEWLQKRALKNQTQDASHSYVVCDGQRVIGYYALSSGSIARLGTPGSLSRNMPDPIPVMVLGRLAIDRAYQDRKLGAALLKDAMLRTLKVSRIVGVKALLVHALSDEAKRFYLHFAFQVSPVDPMTLLLSVKAIRSHYDA</sequence>
<dbReference type="PANTHER" id="PTHR36449:SF1">
    <property type="entry name" value="ACETYLTRANSFERASE"/>
    <property type="match status" value="1"/>
</dbReference>
<name>A0A2G4YWP1_9PROT</name>
<evidence type="ECO:0000256" key="2">
    <source>
        <dbReference type="ARBA" id="ARBA00022649"/>
    </source>
</evidence>
<dbReference type="CDD" id="cd04301">
    <property type="entry name" value="NAT_SF"/>
    <property type="match status" value="1"/>
</dbReference>
<dbReference type="InterPro" id="IPR000182">
    <property type="entry name" value="GNAT_dom"/>
</dbReference>
<evidence type="ECO:0000313" key="7">
    <source>
        <dbReference type="EMBL" id="PHZ86670.1"/>
    </source>
</evidence>
<keyword evidence="8" id="KW-1185">Reference proteome</keyword>
<evidence type="ECO:0000256" key="5">
    <source>
        <dbReference type="ARBA" id="ARBA00049880"/>
    </source>
</evidence>
<dbReference type="Gene3D" id="3.40.630.30">
    <property type="match status" value="1"/>
</dbReference>
<comment type="catalytic activity">
    <reaction evidence="5">
        <text>glycyl-tRNA(Gly) + acetyl-CoA = N-acetylglycyl-tRNA(Gly) + CoA + H(+)</text>
        <dbReference type="Rhea" id="RHEA:81867"/>
        <dbReference type="Rhea" id="RHEA-COMP:9683"/>
        <dbReference type="Rhea" id="RHEA-COMP:19766"/>
        <dbReference type="ChEBI" id="CHEBI:15378"/>
        <dbReference type="ChEBI" id="CHEBI:57287"/>
        <dbReference type="ChEBI" id="CHEBI:57288"/>
        <dbReference type="ChEBI" id="CHEBI:78522"/>
        <dbReference type="ChEBI" id="CHEBI:232036"/>
    </reaction>
</comment>
<dbReference type="OrthoDB" id="9799147at2"/>
<dbReference type="AlphaFoldDB" id="A0A2G4YWP1"/>
<dbReference type="EMBL" id="PDEM01000007">
    <property type="protein sequence ID" value="PHZ86670.1"/>
    <property type="molecule type" value="Genomic_DNA"/>
</dbReference>
<dbReference type="InterPro" id="IPR016181">
    <property type="entry name" value="Acyl_CoA_acyltransferase"/>
</dbReference>
<reference evidence="7 8" key="1">
    <citation type="submission" date="2017-10" db="EMBL/GenBank/DDBJ databases">
        <title>Frigbacter circumglobatus gen. nov. sp. nov., isolated from sediment cultured in situ.</title>
        <authorList>
            <person name="Zhao Z."/>
        </authorList>
    </citation>
    <scope>NUCLEOTIDE SEQUENCE [LARGE SCALE GENOMIC DNA]</scope>
    <source>
        <strain evidence="7 8">ZYL</strain>
    </source>
</reference>
<organism evidence="7 8">
    <name type="scientific">Paremcibacter congregatus</name>
    <dbReference type="NCBI Taxonomy" id="2043170"/>
    <lineage>
        <taxon>Bacteria</taxon>
        <taxon>Pseudomonadati</taxon>
        <taxon>Pseudomonadota</taxon>
        <taxon>Alphaproteobacteria</taxon>
        <taxon>Emcibacterales</taxon>
        <taxon>Emcibacteraceae</taxon>
        <taxon>Paremcibacter</taxon>
    </lineage>
</organism>
<gene>
    <name evidence="7" type="ORF">CRD36_01990</name>
</gene>
<evidence type="ECO:0000256" key="4">
    <source>
        <dbReference type="ARBA" id="ARBA00023315"/>
    </source>
</evidence>
<keyword evidence="2" id="KW-1277">Toxin-antitoxin system</keyword>
<dbReference type="InParanoid" id="A0A2G4YWP1"/>
<proteinExistence type="predicted"/>
<evidence type="ECO:0000256" key="3">
    <source>
        <dbReference type="ARBA" id="ARBA00022679"/>
    </source>
</evidence>
<feature type="domain" description="N-acetyltransferase" evidence="6">
    <location>
        <begin position="34"/>
        <end position="135"/>
    </location>
</feature>